<keyword evidence="3" id="KW-1185">Reference proteome</keyword>
<gene>
    <name evidence="2" type="ORF">DILT_LOCUS1274</name>
</gene>
<organism evidence="2 3">
    <name type="scientific">Dibothriocephalus latus</name>
    <name type="common">Fish tapeworm</name>
    <name type="synonym">Diphyllobothrium latum</name>
    <dbReference type="NCBI Taxonomy" id="60516"/>
    <lineage>
        <taxon>Eukaryota</taxon>
        <taxon>Metazoa</taxon>
        <taxon>Spiralia</taxon>
        <taxon>Lophotrochozoa</taxon>
        <taxon>Platyhelminthes</taxon>
        <taxon>Cestoda</taxon>
        <taxon>Eucestoda</taxon>
        <taxon>Diphyllobothriidea</taxon>
        <taxon>Diphyllobothriidae</taxon>
        <taxon>Dibothriocephalus</taxon>
    </lineage>
</organism>
<feature type="non-terminal residue" evidence="2">
    <location>
        <position position="89"/>
    </location>
</feature>
<reference evidence="2 3" key="1">
    <citation type="submission" date="2018-11" db="EMBL/GenBank/DDBJ databases">
        <authorList>
            <consortium name="Pathogen Informatics"/>
        </authorList>
    </citation>
    <scope>NUCLEOTIDE SEQUENCE [LARGE SCALE GENOMIC DNA]</scope>
</reference>
<feature type="compositionally biased region" description="Polar residues" evidence="1">
    <location>
        <begin position="68"/>
        <end position="89"/>
    </location>
</feature>
<name>A0A3P6QM95_DIBLA</name>
<accession>A0A3P6QM95</accession>
<evidence type="ECO:0000313" key="2">
    <source>
        <dbReference type="EMBL" id="VDK41635.1"/>
    </source>
</evidence>
<dbReference type="EMBL" id="UYRU01008011">
    <property type="protein sequence ID" value="VDK41635.1"/>
    <property type="molecule type" value="Genomic_DNA"/>
</dbReference>
<dbReference type="AlphaFoldDB" id="A0A3P6QM95"/>
<proteinExistence type="predicted"/>
<feature type="region of interest" description="Disordered" evidence="1">
    <location>
        <begin position="57"/>
        <end position="89"/>
    </location>
</feature>
<sequence length="89" mass="9125">MLGPSGLASDIWQVSDTLNSTNAAMTVVSDPTQLSKADSSALAPTFVAEALVGAPSSCRPAATAPDSVESNKVEASSSISQKYPQQKQQ</sequence>
<dbReference type="Proteomes" id="UP000281553">
    <property type="component" value="Unassembled WGS sequence"/>
</dbReference>
<protein>
    <submittedName>
        <fullName evidence="2">Uncharacterized protein</fullName>
    </submittedName>
</protein>
<evidence type="ECO:0000313" key="3">
    <source>
        <dbReference type="Proteomes" id="UP000281553"/>
    </source>
</evidence>
<evidence type="ECO:0000256" key="1">
    <source>
        <dbReference type="SAM" id="MobiDB-lite"/>
    </source>
</evidence>